<reference evidence="5" key="1">
    <citation type="journal article" date="2022" name="Cell">
        <title>Repeat-based holocentromeres influence genome architecture and karyotype evolution.</title>
        <authorList>
            <person name="Hofstatter P.G."/>
            <person name="Thangavel G."/>
            <person name="Lux T."/>
            <person name="Neumann P."/>
            <person name="Vondrak T."/>
            <person name="Novak P."/>
            <person name="Zhang M."/>
            <person name="Costa L."/>
            <person name="Castellani M."/>
            <person name="Scott A."/>
            <person name="Toegelov H."/>
            <person name="Fuchs J."/>
            <person name="Mata-Sucre Y."/>
            <person name="Dias Y."/>
            <person name="Vanzela A.L.L."/>
            <person name="Huettel B."/>
            <person name="Almeida C.C.S."/>
            <person name="Simkova H."/>
            <person name="Souza G."/>
            <person name="Pedrosa-Harand A."/>
            <person name="Macas J."/>
            <person name="Mayer K.F.X."/>
            <person name="Houben A."/>
            <person name="Marques A."/>
        </authorList>
    </citation>
    <scope>NUCLEOTIDE SEQUENCE</scope>
    <source>
        <strain evidence="5">RhyBre1mFocal</strain>
    </source>
</reference>
<dbReference type="InterPro" id="IPR004993">
    <property type="entry name" value="GH3"/>
</dbReference>
<keyword evidence="2" id="KW-0436">Ligase</keyword>
<dbReference type="InterPro" id="IPR055378">
    <property type="entry name" value="GH3_C"/>
</dbReference>
<dbReference type="Proteomes" id="UP001151287">
    <property type="component" value="Unassembled WGS sequence"/>
</dbReference>
<proteinExistence type="inferred from homology"/>
<dbReference type="PANTHER" id="PTHR31901">
    <property type="entry name" value="GH3 DOMAIN-CONTAINING PROTEIN"/>
    <property type="match status" value="1"/>
</dbReference>
<sequence>MDGKKLEFKGEEALRELERLTTNARELQEAILRDIISRNKETEYLRKYMMGAEDISEFKSMVPIVTYEHVQPYIERISNGEDSSIISGHPIVEMLRSSGTTRGKPRLMPSIAEDLVRRTYMYNLLMPIMSKYMPGLDKGKVMHLLFIKAETILPSGMPARSVLTSYYKSDHFRCREPDPFNNLTSPNEVILCPDSRQSMYCQLLSGLIHRHSVLRLGAVFASALLRSITFLEQNWRELANDIRLGQLNPSITDQACRSAMSHMLVSPNLTIADEIESICNNACWRGILVYLWPKVKCIEAVLTGTMAQYIPMLEFYSGGGIPLVCTMYASSESYFGVNLNPLCHPNDVSYTLLPNMAYLEFIELDNGLRCGDEEEVQKEKVVGLADVKVGKYYEIVVTTFAGLYRYRVGDVLQVTGFYNNAPQFKFICRRNVILSIDLDKTNEEDLHKSITVAKEILEKQNYLLTEYTSYADSSSVPGHYVLFWEIKLMSEKLESGKAQSLVHPELIESCCIAIEESLDYVYRRCRTNDRSVGPLEIRLLECGTFEALMDLLISQGSSINQYKTPRCVEPGPALDLLNSKVMGSFFSPKDPAWNAGL</sequence>
<dbReference type="Pfam" id="PF23571">
    <property type="entry name" value="GH3_M"/>
    <property type="match status" value="1"/>
</dbReference>
<dbReference type="Pfam" id="PF03321">
    <property type="entry name" value="GH3"/>
    <property type="match status" value="1"/>
</dbReference>
<gene>
    <name evidence="5" type="ORF">LUZ63_007911</name>
</gene>
<dbReference type="GO" id="GO:0005737">
    <property type="term" value="C:cytoplasm"/>
    <property type="evidence" value="ECO:0007669"/>
    <property type="project" value="TreeGrafter"/>
</dbReference>
<protein>
    <submittedName>
        <fullName evidence="5">Uncharacterized protein</fullName>
    </submittedName>
</protein>
<evidence type="ECO:0000259" key="4">
    <source>
        <dbReference type="Pfam" id="PF23572"/>
    </source>
</evidence>
<dbReference type="Pfam" id="PF23572">
    <property type="entry name" value="GH3_C"/>
    <property type="match status" value="1"/>
</dbReference>
<evidence type="ECO:0000256" key="2">
    <source>
        <dbReference type="ARBA" id="ARBA00022598"/>
    </source>
</evidence>
<feature type="domain" description="GH3 middle" evidence="3">
    <location>
        <begin position="350"/>
        <end position="429"/>
    </location>
</feature>
<feature type="domain" description="GH3 C-terminal" evidence="4">
    <location>
        <begin position="444"/>
        <end position="569"/>
    </location>
</feature>
<dbReference type="AlphaFoldDB" id="A0A9Q0CSJ5"/>
<comment type="similarity">
    <text evidence="1">Belongs to the IAA-amido conjugating enzyme family.</text>
</comment>
<dbReference type="EMBL" id="JAMQYH010000002">
    <property type="protein sequence ID" value="KAJ1699399.1"/>
    <property type="molecule type" value="Genomic_DNA"/>
</dbReference>
<comment type="caution">
    <text evidence="5">The sequence shown here is derived from an EMBL/GenBank/DDBJ whole genome shotgun (WGS) entry which is preliminary data.</text>
</comment>
<evidence type="ECO:0000259" key="3">
    <source>
        <dbReference type="Pfam" id="PF23571"/>
    </source>
</evidence>
<accession>A0A9Q0CSJ5</accession>
<keyword evidence="6" id="KW-1185">Reference proteome</keyword>
<dbReference type="GO" id="GO:0016881">
    <property type="term" value="F:acid-amino acid ligase activity"/>
    <property type="evidence" value="ECO:0007669"/>
    <property type="project" value="TreeGrafter"/>
</dbReference>
<evidence type="ECO:0000313" key="6">
    <source>
        <dbReference type="Proteomes" id="UP001151287"/>
    </source>
</evidence>
<dbReference type="PANTHER" id="PTHR31901:SF18">
    <property type="entry name" value="INDOLE-3-ACETIC ACID-AMIDO SYNTHETASE GH3.9-RELATED"/>
    <property type="match status" value="1"/>
</dbReference>
<evidence type="ECO:0000313" key="5">
    <source>
        <dbReference type="EMBL" id="KAJ1699399.1"/>
    </source>
</evidence>
<dbReference type="OrthoDB" id="10004661at2759"/>
<evidence type="ECO:0000256" key="1">
    <source>
        <dbReference type="ARBA" id="ARBA00008068"/>
    </source>
</evidence>
<organism evidence="5 6">
    <name type="scientific">Rhynchospora breviuscula</name>
    <dbReference type="NCBI Taxonomy" id="2022672"/>
    <lineage>
        <taxon>Eukaryota</taxon>
        <taxon>Viridiplantae</taxon>
        <taxon>Streptophyta</taxon>
        <taxon>Embryophyta</taxon>
        <taxon>Tracheophyta</taxon>
        <taxon>Spermatophyta</taxon>
        <taxon>Magnoliopsida</taxon>
        <taxon>Liliopsida</taxon>
        <taxon>Poales</taxon>
        <taxon>Cyperaceae</taxon>
        <taxon>Cyperoideae</taxon>
        <taxon>Rhynchosporeae</taxon>
        <taxon>Rhynchospora</taxon>
    </lineage>
</organism>
<dbReference type="InterPro" id="IPR055377">
    <property type="entry name" value="GH3_M"/>
</dbReference>
<name>A0A9Q0CSJ5_9POAL</name>